<dbReference type="Gene3D" id="2.40.70.10">
    <property type="entry name" value="Acid Proteases"/>
    <property type="match status" value="2"/>
</dbReference>
<proteinExistence type="inferred from homology"/>
<evidence type="ECO:0000256" key="6">
    <source>
        <dbReference type="PIRSR" id="PIRSR601461-2"/>
    </source>
</evidence>
<dbReference type="SUPFAM" id="SSF50630">
    <property type="entry name" value="Acid proteases"/>
    <property type="match status" value="1"/>
</dbReference>
<dbReference type="PRINTS" id="PR00792">
    <property type="entry name" value="PEPSIN"/>
</dbReference>
<dbReference type="OrthoDB" id="2747330at2759"/>
<feature type="signal peptide" evidence="7">
    <location>
        <begin position="1"/>
        <end position="18"/>
    </location>
</feature>
<dbReference type="InterPro" id="IPR001461">
    <property type="entry name" value="Aspartic_peptidase_A1"/>
</dbReference>
<comment type="similarity">
    <text evidence="1">Belongs to the peptidase A1 family.</text>
</comment>
<evidence type="ECO:0000313" key="9">
    <source>
        <dbReference type="EMBL" id="KAF7301321.1"/>
    </source>
</evidence>
<dbReference type="Pfam" id="PF00026">
    <property type="entry name" value="Asp"/>
    <property type="match status" value="1"/>
</dbReference>
<feature type="active site" evidence="5">
    <location>
        <position position="164"/>
    </location>
</feature>
<dbReference type="AlphaFoldDB" id="A0A8H6W395"/>
<dbReference type="FunFam" id="2.40.70.10:FF:000115">
    <property type="entry name" value="Lysosomal aspartic protease"/>
    <property type="match status" value="1"/>
</dbReference>
<evidence type="ECO:0000313" key="10">
    <source>
        <dbReference type="Proteomes" id="UP000636479"/>
    </source>
</evidence>
<keyword evidence="10" id="KW-1185">Reference proteome</keyword>
<evidence type="ECO:0000256" key="5">
    <source>
        <dbReference type="PIRSR" id="PIRSR601461-1"/>
    </source>
</evidence>
<keyword evidence="4" id="KW-0378">Hydrolase</keyword>
<dbReference type="CDD" id="cd05471">
    <property type="entry name" value="pepsin_like"/>
    <property type="match status" value="1"/>
</dbReference>
<dbReference type="InterPro" id="IPR033121">
    <property type="entry name" value="PEPTIDASE_A1"/>
</dbReference>
<feature type="chain" id="PRO_5034542250" evidence="7">
    <location>
        <begin position="19"/>
        <end position="460"/>
    </location>
</feature>
<dbReference type="EMBL" id="JACAZF010000006">
    <property type="protein sequence ID" value="KAF7301321.1"/>
    <property type="molecule type" value="Genomic_DNA"/>
</dbReference>
<organism evidence="9 10">
    <name type="scientific">Mycena indigotica</name>
    <dbReference type="NCBI Taxonomy" id="2126181"/>
    <lineage>
        <taxon>Eukaryota</taxon>
        <taxon>Fungi</taxon>
        <taxon>Dikarya</taxon>
        <taxon>Basidiomycota</taxon>
        <taxon>Agaricomycotina</taxon>
        <taxon>Agaricomycetes</taxon>
        <taxon>Agaricomycetidae</taxon>
        <taxon>Agaricales</taxon>
        <taxon>Marasmiineae</taxon>
        <taxon>Mycenaceae</taxon>
        <taxon>Mycena</taxon>
    </lineage>
</organism>
<dbReference type="PANTHER" id="PTHR47966">
    <property type="entry name" value="BETA-SITE APP-CLEAVING ENZYME, ISOFORM A-RELATED"/>
    <property type="match status" value="1"/>
</dbReference>
<keyword evidence="6" id="KW-1015">Disulfide bond</keyword>
<feature type="domain" description="Peptidase A1" evidence="8">
    <location>
        <begin position="146"/>
        <end position="457"/>
    </location>
</feature>
<gene>
    <name evidence="9" type="ORF">MIND_00697200</name>
</gene>
<dbReference type="Proteomes" id="UP000636479">
    <property type="component" value="Unassembled WGS sequence"/>
</dbReference>
<dbReference type="GO" id="GO:0006508">
    <property type="term" value="P:proteolysis"/>
    <property type="evidence" value="ECO:0007669"/>
    <property type="project" value="UniProtKB-KW"/>
</dbReference>
<dbReference type="PROSITE" id="PS51767">
    <property type="entry name" value="PEPTIDASE_A1"/>
    <property type="match status" value="1"/>
</dbReference>
<name>A0A8H6W395_9AGAR</name>
<protein>
    <submittedName>
        <fullName evidence="9">Acid protease</fullName>
    </submittedName>
</protein>
<evidence type="ECO:0000259" key="8">
    <source>
        <dbReference type="PROSITE" id="PS51767"/>
    </source>
</evidence>
<sequence length="460" mass="49109">MQLLALLACALLVPSLHGHPIRPRAQRNSGLLTLPVRRVERNTDLHVDLRHQQNINRAQRLVARAAGLPGPSDVELLQNLHRRAEFIPELERRFNIPQANAGLPTIETSGIAKLAVENDDDTSDNAPPKLANFSSVIEIDGADTSYVITVQIGTPARDFNLILDSGSGDLWVSSDQCTSENGSGCGNHTFLGSDVSSSFVNSRKKWSITYGSGFANGEIVNDTIVIAGMVMNDHTFGVAHSISSSFSGDTIADGLMGLSKSGLSTQGVPTPVEALRNLGFFKSAITSYRLPRLIDNENNGEVTFGGLDETKFDPSTRVDINASNSSFWIIPLEGVSVDGQSVAVNSTEALMDNGTTLLVVPTADAVALHSQIPGAKQQGSGQFSIPCDTTTNVSLRFGGRDFAIDPKDLVFASRGRKTGDCTSGIGSFDDDKWLVGDTFLKAVYFSTNVDANTVTLAKAI</sequence>
<evidence type="ECO:0000256" key="7">
    <source>
        <dbReference type="SAM" id="SignalP"/>
    </source>
</evidence>
<dbReference type="InterPro" id="IPR021109">
    <property type="entry name" value="Peptidase_aspartic_dom_sf"/>
</dbReference>
<keyword evidence="2 9" id="KW-0645">Protease</keyword>
<evidence type="ECO:0000256" key="1">
    <source>
        <dbReference type="ARBA" id="ARBA00007447"/>
    </source>
</evidence>
<comment type="caution">
    <text evidence="9">The sequence shown here is derived from an EMBL/GenBank/DDBJ whole genome shotgun (WGS) entry which is preliminary data.</text>
</comment>
<dbReference type="RefSeq" id="XP_037219321.1">
    <property type="nucleotide sequence ID" value="XM_037363677.1"/>
</dbReference>
<dbReference type="InterPro" id="IPR034164">
    <property type="entry name" value="Pepsin-like_dom"/>
</dbReference>
<dbReference type="PANTHER" id="PTHR47966:SF75">
    <property type="entry name" value="ENDOPEPTIDASE (CTSD), PUTATIVE (AFU_ORTHOLOGUE AFUA_4G07040)-RELATED"/>
    <property type="match status" value="1"/>
</dbReference>
<reference evidence="9" key="1">
    <citation type="submission" date="2020-05" db="EMBL/GenBank/DDBJ databases">
        <title>Mycena genomes resolve the evolution of fungal bioluminescence.</title>
        <authorList>
            <person name="Tsai I.J."/>
        </authorList>
    </citation>
    <scope>NUCLEOTIDE SEQUENCE</scope>
    <source>
        <strain evidence="9">171206Taipei</strain>
    </source>
</reference>
<evidence type="ECO:0000256" key="3">
    <source>
        <dbReference type="ARBA" id="ARBA00022750"/>
    </source>
</evidence>
<accession>A0A8H6W395</accession>
<feature type="disulfide bond" evidence="6">
    <location>
        <begin position="387"/>
        <end position="421"/>
    </location>
</feature>
<dbReference type="GeneID" id="59346193"/>
<keyword evidence="7" id="KW-0732">Signal</keyword>
<feature type="active site" evidence="5">
    <location>
        <position position="352"/>
    </location>
</feature>
<evidence type="ECO:0000256" key="4">
    <source>
        <dbReference type="ARBA" id="ARBA00022801"/>
    </source>
</evidence>
<keyword evidence="3" id="KW-0064">Aspartyl protease</keyword>
<dbReference type="GO" id="GO:0004190">
    <property type="term" value="F:aspartic-type endopeptidase activity"/>
    <property type="evidence" value="ECO:0007669"/>
    <property type="project" value="UniProtKB-KW"/>
</dbReference>
<evidence type="ECO:0000256" key="2">
    <source>
        <dbReference type="ARBA" id="ARBA00022670"/>
    </source>
</evidence>
<feature type="disulfide bond" evidence="6">
    <location>
        <begin position="177"/>
        <end position="185"/>
    </location>
</feature>